<reference evidence="4" key="1">
    <citation type="submission" date="2016-10" db="EMBL/GenBank/DDBJ databases">
        <authorList>
            <person name="Varghese N."/>
            <person name="Submissions S."/>
        </authorList>
    </citation>
    <scope>NUCLEOTIDE SEQUENCE [LARGE SCALE GENOMIC DNA]</scope>
    <source>
        <strain evidence="4">DSM 45413</strain>
    </source>
</reference>
<dbReference type="EMBL" id="FOEE01000017">
    <property type="protein sequence ID" value="SEP23234.1"/>
    <property type="molecule type" value="Genomic_DNA"/>
</dbReference>
<accession>A0A1H8W6F0</accession>
<keyword evidence="3" id="KW-0238">DNA-binding</keyword>
<proteinExistence type="predicted"/>
<evidence type="ECO:0000313" key="4">
    <source>
        <dbReference type="Proteomes" id="UP000198960"/>
    </source>
</evidence>
<evidence type="ECO:0000256" key="1">
    <source>
        <dbReference type="SAM" id="MobiDB-lite"/>
    </source>
</evidence>
<feature type="domain" description="Transcription regulator PadR N-terminal" evidence="2">
    <location>
        <begin position="60"/>
        <end position="128"/>
    </location>
</feature>
<feature type="region of interest" description="Disordered" evidence="1">
    <location>
        <begin position="1"/>
        <end position="53"/>
    </location>
</feature>
<dbReference type="Pfam" id="PF03551">
    <property type="entry name" value="PadR"/>
    <property type="match status" value="1"/>
</dbReference>
<dbReference type="AlphaFoldDB" id="A0A1H8W6F0"/>
<feature type="compositionally biased region" description="Basic residues" evidence="1">
    <location>
        <begin position="1"/>
        <end position="20"/>
    </location>
</feature>
<feature type="compositionally biased region" description="Basic residues" evidence="1">
    <location>
        <begin position="42"/>
        <end position="51"/>
    </location>
</feature>
<dbReference type="InterPro" id="IPR011991">
    <property type="entry name" value="ArsR-like_HTH"/>
</dbReference>
<dbReference type="InterPro" id="IPR036388">
    <property type="entry name" value="WH-like_DNA-bd_sf"/>
</dbReference>
<dbReference type="STRING" id="673521.SAMN05660991_04106"/>
<dbReference type="PANTHER" id="PTHR43252">
    <property type="entry name" value="TRANSCRIPTIONAL REGULATOR YQJI"/>
    <property type="match status" value="1"/>
</dbReference>
<dbReference type="CDD" id="cd00090">
    <property type="entry name" value="HTH_ARSR"/>
    <property type="match status" value="1"/>
</dbReference>
<gene>
    <name evidence="3" type="ORF">SAMN05660991_04106</name>
</gene>
<protein>
    <submittedName>
        <fullName evidence="3">DNA-binding transcriptional regulator, PadR family</fullName>
    </submittedName>
</protein>
<dbReference type="InterPro" id="IPR005149">
    <property type="entry name" value="Tscrpt_reg_PadR_N"/>
</dbReference>
<dbReference type="Proteomes" id="UP000198960">
    <property type="component" value="Unassembled WGS sequence"/>
</dbReference>
<dbReference type="OrthoDB" id="1683430at2"/>
<evidence type="ECO:0000313" key="3">
    <source>
        <dbReference type="EMBL" id="SEP23234.1"/>
    </source>
</evidence>
<name>A0A1H8W6F0_9ACTN</name>
<dbReference type="GO" id="GO:0003677">
    <property type="term" value="F:DNA binding"/>
    <property type="evidence" value="ECO:0007669"/>
    <property type="project" value="UniProtKB-KW"/>
</dbReference>
<dbReference type="SUPFAM" id="SSF46785">
    <property type="entry name" value="Winged helix' DNA-binding domain"/>
    <property type="match status" value="1"/>
</dbReference>
<dbReference type="PANTHER" id="PTHR43252:SF2">
    <property type="entry name" value="TRANSCRIPTION REGULATOR, PADR-LIKE FAMILY"/>
    <property type="match status" value="1"/>
</dbReference>
<dbReference type="Gene3D" id="1.10.10.10">
    <property type="entry name" value="Winged helix-like DNA-binding domain superfamily/Winged helix DNA-binding domain"/>
    <property type="match status" value="1"/>
</dbReference>
<keyword evidence="4" id="KW-1185">Reference proteome</keyword>
<evidence type="ECO:0000259" key="2">
    <source>
        <dbReference type="Pfam" id="PF03551"/>
    </source>
</evidence>
<sequence>MHPMHPRRGHAGHPGARFHHPRGDAPGFAEGAPFRGGPFRGGPHHGGRGRRPRGDVRTAVLQLLTQQPMHGYQLMQAIGERSGGRWTPSPGAIYPTISQLEDEGLVTVTAESGRKLVTLTDAGRAHVEERRQTWSDPFADDQEAGAGPDLRGLTMGVHGAVKEIARTGTEAQRAAAARILADTRRSLYLLLADGPETPAAGGGAE</sequence>
<organism evidence="3 4">
    <name type="scientific">Trujillonella endophytica</name>
    <dbReference type="NCBI Taxonomy" id="673521"/>
    <lineage>
        <taxon>Bacteria</taxon>
        <taxon>Bacillati</taxon>
        <taxon>Actinomycetota</taxon>
        <taxon>Actinomycetes</taxon>
        <taxon>Geodermatophilales</taxon>
        <taxon>Geodermatophilaceae</taxon>
        <taxon>Trujillonella</taxon>
    </lineage>
</organism>
<dbReference type="InterPro" id="IPR036390">
    <property type="entry name" value="WH_DNA-bd_sf"/>
</dbReference>